<reference evidence="2 3" key="1">
    <citation type="submission" date="2024-01" db="EMBL/GenBank/DDBJ databases">
        <title>The complete chloroplast genome sequence of Lithospermum erythrorhizon: insights into the phylogenetic relationship among Boraginaceae species and the maternal lineages of purple gromwells.</title>
        <authorList>
            <person name="Okada T."/>
            <person name="Watanabe K."/>
        </authorList>
    </citation>
    <scope>NUCLEOTIDE SEQUENCE [LARGE SCALE GENOMIC DNA]</scope>
</reference>
<protein>
    <submittedName>
        <fullName evidence="2">Uncharacterized protein</fullName>
    </submittedName>
</protein>
<dbReference type="Proteomes" id="UP001454036">
    <property type="component" value="Unassembled WGS sequence"/>
</dbReference>
<gene>
    <name evidence="2" type="ORF">LIER_21315</name>
</gene>
<feature type="compositionally biased region" description="Acidic residues" evidence="1">
    <location>
        <begin position="329"/>
        <end position="360"/>
    </location>
</feature>
<feature type="region of interest" description="Disordered" evidence="1">
    <location>
        <begin position="1"/>
        <end position="32"/>
    </location>
</feature>
<proteinExistence type="predicted"/>
<evidence type="ECO:0000256" key="1">
    <source>
        <dbReference type="SAM" id="MobiDB-lite"/>
    </source>
</evidence>
<keyword evidence="3" id="KW-1185">Reference proteome</keyword>
<evidence type="ECO:0000313" key="3">
    <source>
        <dbReference type="Proteomes" id="UP001454036"/>
    </source>
</evidence>
<name>A0AAV3QTX2_LITER</name>
<feature type="region of interest" description="Disordered" evidence="1">
    <location>
        <begin position="326"/>
        <end position="360"/>
    </location>
</feature>
<dbReference type="AlphaFoldDB" id="A0AAV3QTX2"/>
<accession>A0AAV3QTX2</accession>
<feature type="region of interest" description="Disordered" evidence="1">
    <location>
        <begin position="169"/>
        <end position="196"/>
    </location>
</feature>
<dbReference type="EMBL" id="BAABME010005594">
    <property type="protein sequence ID" value="GAA0166068.1"/>
    <property type="molecule type" value="Genomic_DNA"/>
</dbReference>
<comment type="caution">
    <text evidence="2">The sequence shown here is derived from an EMBL/GenBank/DDBJ whole genome shotgun (WGS) entry which is preliminary data.</text>
</comment>
<sequence length="360" mass="39390">MEETLEDFVGSLLRDNPEAPPTTTSLDFDDSQVPLDVQPLRSRMGPPLDKVRALVTKSSKGKSCKEPPTLEEVKAKTVFGLITDYQLLQIRNHYGIPEAVKTRILLEGESVDTPSTKTDLPQEPEALSEGELLSLKHFSGECVMPHKVNFKAVTTCKDPLARISKRKNVAISESSSGVPPLAPTSKKSRKATKKAIPEDTPVITEVITEPFNPPSLVLLPPATITISDNTPALDIVTSAQESSPTIPSLKASSSSAALEKQLSMRPPPEVVIERFKEGHNYKDLLIDETVSIMKTFSLKVYEEFPSIHSMFPEFMEEHFGEEYVVPLTDTEDESENDGNEAQSDDGLVEDEEGGGDGDDA</sequence>
<evidence type="ECO:0000313" key="2">
    <source>
        <dbReference type="EMBL" id="GAA0166068.1"/>
    </source>
</evidence>
<organism evidence="2 3">
    <name type="scientific">Lithospermum erythrorhizon</name>
    <name type="common">Purple gromwell</name>
    <name type="synonym">Lithospermum officinale var. erythrorhizon</name>
    <dbReference type="NCBI Taxonomy" id="34254"/>
    <lineage>
        <taxon>Eukaryota</taxon>
        <taxon>Viridiplantae</taxon>
        <taxon>Streptophyta</taxon>
        <taxon>Embryophyta</taxon>
        <taxon>Tracheophyta</taxon>
        <taxon>Spermatophyta</taxon>
        <taxon>Magnoliopsida</taxon>
        <taxon>eudicotyledons</taxon>
        <taxon>Gunneridae</taxon>
        <taxon>Pentapetalae</taxon>
        <taxon>asterids</taxon>
        <taxon>lamiids</taxon>
        <taxon>Boraginales</taxon>
        <taxon>Boraginaceae</taxon>
        <taxon>Boraginoideae</taxon>
        <taxon>Lithospermeae</taxon>
        <taxon>Lithospermum</taxon>
    </lineage>
</organism>